<reference evidence="8 9" key="1">
    <citation type="submission" date="2022-08" db="EMBL/GenBank/DDBJ databases">
        <title>Algoriphagus sp. CAU 1643 isolated from mud.</title>
        <authorList>
            <person name="Kim W."/>
        </authorList>
    </citation>
    <scope>NUCLEOTIDE SEQUENCE [LARGE SCALE GENOMIC DNA]</scope>
    <source>
        <strain evidence="8 9">CAU 1643</strain>
    </source>
</reference>
<evidence type="ECO:0000256" key="5">
    <source>
        <dbReference type="ARBA" id="ARBA00023141"/>
    </source>
</evidence>
<dbReference type="EC" id="5.3.1.24" evidence="2"/>
<dbReference type="RefSeq" id="WP_259413317.1">
    <property type="nucleotide sequence ID" value="NZ_JANWGH010000001.1"/>
</dbReference>
<dbReference type="InterPro" id="IPR013785">
    <property type="entry name" value="Aldolase_TIM"/>
</dbReference>
<dbReference type="EMBL" id="JANWGH010000001">
    <property type="protein sequence ID" value="MCS5489647.1"/>
    <property type="molecule type" value="Genomic_DNA"/>
</dbReference>
<keyword evidence="3" id="KW-0028">Amino-acid biosynthesis</keyword>
<evidence type="ECO:0000313" key="8">
    <source>
        <dbReference type="EMBL" id="MCS5489647.1"/>
    </source>
</evidence>
<proteinExistence type="predicted"/>
<keyword evidence="9" id="KW-1185">Reference proteome</keyword>
<keyword evidence="5" id="KW-0057">Aromatic amino acid biosynthesis</keyword>
<dbReference type="Proteomes" id="UP001206788">
    <property type="component" value="Unassembled WGS sequence"/>
</dbReference>
<sequence length="206" mass="22889">MALSTFVKISSVTNLSDARYSSGMYVDVIGFCLEESSDKFVPPTSYSEITGWVSGCEFCAEFKDDEATIVSQKLSKYPNITWIQHNHLNTLMEFADQGYQLIFEAPLQEIRHIEEEVGKKIQDKGIHLLLTTDSESLDGDEMKSIALIANKAKVILSGGISPFNVKTLIADLNLFGIALEGGEEIKPGLKDYDELAEILEELEIED</sequence>
<evidence type="ECO:0000256" key="3">
    <source>
        <dbReference type="ARBA" id="ARBA00022605"/>
    </source>
</evidence>
<evidence type="ECO:0000256" key="1">
    <source>
        <dbReference type="ARBA" id="ARBA00004664"/>
    </source>
</evidence>
<comment type="pathway">
    <text evidence="1">Amino-acid biosynthesis; L-tryptophan biosynthesis; L-tryptophan from chorismate: step 3/5.</text>
</comment>
<dbReference type="InterPro" id="IPR001240">
    <property type="entry name" value="PRAI_dom"/>
</dbReference>
<organism evidence="8 9">
    <name type="scientific">Algoriphagus limi</name>
    <dbReference type="NCBI Taxonomy" id="2975273"/>
    <lineage>
        <taxon>Bacteria</taxon>
        <taxon>Pseudomonadati</taxon>
        <taxon>Bacteroidota</taxon>
        <taxon>Cytophagia</taxon>
        <taxon>Cytophagales</taxon>
        <taxon>Cyclobacteriaceae</taxon>
        <taxon>Algoriphagus</taxon>
    </lineage>
</organism>
<evidence type="ECO:0000256" key="6">
    <source>
        <dbReference type="ARBA" id="ARBA00023235"/>
    </source>
</evidence>
<evidence type="ECO:0000256" key="4">
    <source>
        <dbReference type="ARBA" id="ARBA00022822"/>
    </source>
</evidence>
<evidence type="ECO:0000256" key="2">
    <source>
        <dbReference type="ARBA" id="ARBA00012572"/>
    </source>
</evidence>
<protein>
    <recommendedName>
        <fullName evidence="2">phosphoribosylanthranilate isomerase</fullName>
        <ecNumber evidence="2">5.3.1.24</ecNumber>
    </recommendedName>
</protein>
<dbReference type="GO" id="GO:0016853">
    <property type="term" value="F:isomerase activity"/>
    <property type="evidence" value="ECO:0007669"/>
    <property type="project" value="UniProtKB-KW"/>
</dbReference>
<dbReference type="SUPFAM" id="SSF51366">
    <property type="entry name" value="Ribulose-phoshate binding barrel"/>
    <property type="match status" value="1"/>
</dbReference>
<dbReference type="InterPro" id="IPR011060">
    <property type="entry name" value="RibuloseP-bd_barrel"/>
</dbReference>
<evidence type="ECO:0000259" key="7">
    <source>
        <dbReference type="Pfam" id="PF00697"/>
    </source>
</evidence>
<evidence type="ECO:0000313" key="9">
    <source>
        <dbReference type="Proteomes" id="UP001206788"/>
    </source>
</evidence>
<dbReference type="Pfam" id="PF00697">
    <property type="entry name" value="PRAI"/>
    <property type="match status" value="1"/>
</dbReference>
<dbReference type="Gene3D" id="3.20.20.70">
    <property type="entry name" value="Aldolase class I"/>
    <property type="match status" value="1"/>
</dbReference>
<keyword evidence="4" id="KW-0822">Tryptophan biosynthesis</keyword>
<keyword evidence="6 8" id="KW-0413">Isomerase</keyword>
<gene>
    <name evidence="8" type="ORF">NY014_04360</name>
</gene>
<comment type="caution">
    <text evidence="8">The sequence shown here is derived from an EMBL/GenBank/DDBJ whole genome shotgun (WGS) entry which is preliminary data.</text>
</comment>
<name>A0ABT2G301_9BACT</name>
<accession>A0ABT2G301</accession>
<feature type="domain" description="N-(5'phosphoribosyl) anthranilate isomerase (PRAI)" evidence="7">
    <location>
        <begin position="9"/>
        <end position="200"/>
    </location>
</feature>